<dbReference type="PROSITE" id="PS50977">
    <property type="entry name" value="HTH_TETR_2"/>
    <property type="match status" value="1"/>
</dbReference>
<dbReference type="PROSITE" id="PS01081">
    <property type="entry name" value="HTH_TETR_1"/>
    <property type="match status" value="1"/>
</dbReference>
<keyword evidence="7" id="KW-1185">Reference proteome</keyword>
<comment type="caution">
    <text evidence="6">The sequence shown here is derived from an EMBL/GenBank/DDBJ whole genome shotgun (WGS) entry which is preliminary data.</text>
</comment>
<evidence type="ECO:0000256" key="4">
    <source>
        <dbReference type="PROSITE-ProRule" id="PRU00335"/>
    </source>
</evidence>
<reference evidence="7" key="1">
    <citation type="journal article" date="2019" name="Int. J. Syst. Evol. Microbiol.">
        <title>The Global Catalogue of Microorganisms (GCM) 10K type strain sequencing project: providing services to taxonomists for standard genome sequencing and annotation.</title>
        <authorList>
            <consortium name="The Broad Institute Genomics Platform"/>
            <consortium name="The Broad Institute Genome Sequencing Center for Infectious Disease"/>
            <person name="Wu L."/>
            <person name="Ma J."/>
        </authorList>
    </citation>
    <scope>NUCLEOTIDE SEQUENCE [LARGE SCALE GENOMIC DNA]</scope>
    <source>
        <strain evidence="7">XZYJ18</strain>
    </source>
</reference>
<protein>
    <submittedName>
        <fullName evidence="6">TetR/AcrR family transcriptional regulator</fullName>
    </submittedName>
</protein>
<evidence type="ECO:0000313" key="7">
    <source>
        <dbReference type="Proteomes" id="UP001595923"/>
    </source>
</evidence>
<accession>A0ABV9DPH7</accession>
<evidence type="ECO:0000256" key="3">
    <source>
        <dbReference type="ARBA" id="ARBA00023163"/>
    </source>
</evidence>
<name>A0ABV9DPH7_9ACTN</name>
<evidence type="ECO:0000256" key="2">
    <source>
        <dbReference type="ARBA" id="ARBA00023125"/>
    </source>
</evidence>
<keyword evidence="1" id="KW-0805">Transcription regulation</keyword>
<gene>
    <name evidence="6" type="ORF">ACFO4E_01740</name>
</gene>
<keyword evidence="3" id="KW-0804">Transcription</keyword>
<evidence type="ECO:0000313" key="6">
    <source>
        <dbReference type="EMBL" id="MFC4560570.1"/>
    </source>
</evidence>
<organism evidence="6 7">
    <name type="scientific">Nocardiopsis mangrovi</name>
    <dbReference type="NCBI Taxonomy" id="1179818"/>
    <lineage>
        <taxon>Bacteria</taxon>
        <taxon>Bacillati</taxon>
        <taxon>Actinomycetota</taxon>
        <taxon>Actinomycetes</taxon>
        <taxon>Streptosporangiales</taxon>
        <taxon>Nocardiopsidaceae</taxon>
        <taxon>Nocardiopsis</taxon>
    </lineage>
</organism>
<dbReference type="EMBL" id="JBHSFQ010000001">
    <property type="protein sequence ID" value="MFC4560570.1"/>
    <property type="molecule type" value="Genomic_DNA"/>
</dbReference>
<dbReference type="InterPro" id="IPR050109">
    <property type="entry name" value="HTH-type_TetR-like_transc_reg"/>
</dbReference>
<dbReference type="PRINTS" id="PR00455">
    <property type="entry name" value="HTHTETR"/>
</dbReference>
<dbReference type="Pfam" id="PF00440">
    <property type="entry name" value="TetR_N"/>
    <property type="match status" value="1"/>
</dbReference>
<dbReference type="Gene3D" id="1.10.357.10">
    <property type="entry name" value="Tetracycline Repressor, domain 2"/>
    <property type="match status" value="1"/>
</dbReference>
<dbReference type="InterPro" id="IPR009057">
    <property type="entry name" value="Homeodomain-like_sf"/>
</dbReference>
<dbReference type="InterPro" id="IPR001647">
    <property type="entry name" value="HTH_TetR"/>
</dbReference>
<feature type="DNA-binding region" description="H-T-H motif" evidence="4">
    <location>
        <begin position="28"/>
        <end position="47"/>
    </location>
</feature>
<dbReference type="InterPro" id="IPR023772">
    <property type="entry name" value="DNA-bd_HTH_TetR-type_CS"/>
</dbReference>
<dbReference type="PANTHER" id="PTHR30055:SF234">
    <property type="entry name" value="HTH-TYPE TRANSCRIPTIONAL REGULATOR BETI"/>
    <property type="match status" value="1"/>
</dbReference>
<keyword evidence="2 4" id="KW-0238">DNA-binding</keyword>
<dbReference type="Proteomes" id="UP001595923">
    <property type="component" value="Unassembled WGS sequence"/>
</dbReference>
<dbReference type="RefSeq" id="WP_378570801.1">
    <property type="nucleotide sequence ID" value="NZ_JBHSFQ010000001.1"/>
</dbReference>
<dbReference type="SUPFAM" id="SSF46689">
    <property type="entry name" value="Homeodomain-like"/>
    <property type="match status" value="1"/>
</dbReference>
<sequence length="214" mass="22685">MVRPSVDTGVILEAAAELVAERGFDSVTMAAIAGRAGVAKGVLYLRFSNKDELLAAIVAHEAARATRRTAELVEADPRGGMLSRLYVHSVTALHSRPALLRLYRGDPPHLARVVRDRDGSRHRSRALLGAGFIRELQAEGMVDPSLDAGVLAANLALWSHGLAARAPHDDLEALILGMGELVARAADTDVADSTPGKRCFARFAAALVREGAPA</sequence>
<evidence type="ECO:0000256" key="1">
    <source>
        <dbReference type="ARBA" id="ARBA00023015"/>
    </source>
</evidence>
<dbReference type="PANTHER" id="PTHR30055">
    <property type="entry name" value="HTH-TYPE TRANSCRIPTIONAL REGULATOR RUTR"/>
    <property type="match status" value="1"/>
</dbReference>
<proteinExistence type="predicted"/>
<evidence type="ECO:0000259" key="5">
    <source>
        <dbReference type="PROSITE" id="PS50977"/>
    </source>
</evidence>
<feature type="domain" description="HTH tetR-type" evidence="5">
    <location>
        <begin position="5"/>
        <end position="65"/>
    </location>
</feature>